<dbReference type="SUPFAM" id="SSF53098">
    <property type="entry name" value="Ribonuclease H-like"/>
    <property type="match status" value="1"/>
</dbReference>
<dbReference type="GO" id="GO:0004523">
    <property type="term" value="F:RNA-DNA hybrid ribonuclease activity"/>
    <property type="evidence" value="ECO:0007669"/>
    <property type="project" value="InterPro"/>
</dbReference>
<evidence type="ECO:0000313" key="2">
    <source>
        <dbReference type="EMBL" id="KAJ3709944.1"/>
    </source>
</evidence>
<dbReference type="InterPro" id="IPR036397">
    <property type="entry name" value="RNaseH_sf"/>
</dbReference>
<reference evidence="2" key="2">
    <citation type="journal article" date="2023" name="Proc. Natl. Acad. Sci. U.S.A.">
        <title>A global phylogenomic analysis of the shiitake genus Lentinula.</title>
        <authorList>
            <person name="Sierra-Patev S."/>
            <person name="Min B."/>
            <person name="Naranjo-Ortiz M."/>
            <person name="Looney B."/>
            <person name="Konkel Z."/>
            <person name="Slot J.C."/>
            <person name="Sakamoto Y."/>
            <person name="Steenwyk J.L."/>
            <person name="Rokas A."/>
            <person name="Carro J."/>
            <person name="Camarero S."/>
            <person name="Ferreira P."/>
            <person name="Molpeceres G."/>
            <person name="Ruiz-Duenas F.J."/>
            <person name="Serrano A."/>
            <person name="Henrissat B."/>
            <person name="Drula E."/>
            <person name="Hughes K.W."/>
            <person name="Mata J.L."/>
            <person name="Ishikawa N.K."/>
            <person name="Vargas-Isla R."/>
            <person name="Ushijima S."/>
            <person name="Smith C.A."/>
            <person name="Donoghue J."/>
            <person name="Ahrendt S."/>
            <person name="Andreopoulos W."/>
            <person name="He G."/>
            <person name="LaButti K."/>
            <person name="Lipzen A."/>
            <person name="Ng V."/>
            <person name="Riley R."/>
            <person name="Sandor L."/>
            <person name="Barry K."/>
            <person name="Martinez A.T."/>
            <person name="Xiao Y."/>
            <person name="Gibbons J.G."/>
            <person name="Terashima K."/>
            <person name="Grigoriev I.V."/>
            <person name="Hibbett D."/>
        </authorList>
    </citation>
    <scope>NUCLEOTIDE SEQUENCE</scope>
    <source>
        <strain evidence="2">ET3784</strain>
    </source>
</reference>
<dbReference type="Gene3D" id="3.30.420.10">
    <property type="entry name" value="Ribonuclease H-like superfamily/Ribonuclease H"/>
    <property type="match status" value="1"/>
</dbReference>
<feature type="non-terminal residue" evidence="2">
    <location>
        <position position="1"/>
    </location>
</feature>
<keyword evidence="3" id="KW-1185">Reference proteome</keyword>
<dbReference type="AlphaFoldDB" id="A0AA38MQB2"/>
<feature type="non-terminal residue" evidence="2">
    <location>
        <position position="179"/>
    </location>
</feature>
<gene>
    <name evidence="2" type="ORF">DFJ43DRAFT_969442</name>
</gene>
<dbReference type="Pfam" id="PF00075">
    <property type="entry name" value="RNase_H"/>
    <property type="match status" value="1"/>
</dbReference>
<dbReference type="EMBL" id="JANVFO010000150">
    <property type="protein sequence ID" value="KAJ3709944.1"/>
    <property type="molecule type" value="Genomic_DNA"/>
</dbReference>
<evidence type="ECO:0000313" key="3">
    <source>
        <dbReference type="Proteomes" id="UP001176059"/>
    </source>
</evidence>
<evidence type="ECO:0000259" key="1">
    <source>
        <dbReference type="PROSITE" id="PS50879"/>
    </source>
</evidence>
<dbReference type="Proteomes" id="UP001176059">
    <property type="component" value="Unassembled WGS sequence"/>
</dbReference>
<dbReference type="GO" id="GO:0003676">
    <property type="term" value="F:nucleic acid binding"/>
    <property type="evidence" value="ECO:0007669"/>
    <property type="project" value="InterPro"/>
</dbReference>
<feature type="domain" description="RNase H type-1" evidence="1">
    <location>
        <begin position="1"/>
        <end position="34"/>
    </location>
</feature>
<sequence length="179" mass="20727">VRKQPYPTAFKWIKGHAGIEGNEEADLLAEEGANRKGPADNLNLKEENQLTHVHTSARLQAMTQKLAYGMIKQWNSAKPRNTKREENIKSAQKAIKQYTGLKPKEKDIWNGLFNKELPNNISEFIWKILHNRVKCGQFFANMKSEEWKSKQYCACGAIETIEHIIFECKLNKAKRTWKL</sequence>
<dbReference type="InterPro" id="IPR012337">
    <property type="entry name" value="RNaseH-like_sf"/>
</dbReference>
<dbReference type="PROSITE" id="PS50879">
    <property type="entry name" value="RNASE_H_1"/>
    <property type="match status" value="1"/>
</dbReference>
<dbReference type="InterPro" id="IPR026960">
    <property type="entry name" value="RVT-Znf"/>
</dbReference>
<name>A0AA38MQB2_9AGAR</name>
<dbReference type="Pfam" id="PF13966">
    <property type="entry name" value="zf-RVT"/>
    <property type="match status" value="1"/>
</dbReference>
<accession>A0AA38MQB2</accession>
<reference evidence="2" key="1">
    <citation type="submission" date="2022-08" db="EMBL/GenBank/DDBJ databases">
        <authorList>
            <consortium name="DOE Joint Genome Institute"/>
            <person name="Min B."/>
            <person name="Sierra-Patev S."/>
            <person name="Naranjo-Ortiz M."/>
            <person name="Looney B."/>
            <person name="Konkel Z."/>
            <person name="Slot J.C."/>
            <person name="Sakamoto Y."/>
            <person name="Steenwyk J.L."/>
            <person name="Rokas A."/>
            <person name="Carro J."/>
            <person name="Camarero S."/>
            <person name="Ferreira P."/>
            <person name="Molpeceres G."/>
            <person name="Ruiz-duenas F.J."/>
            <person name="Serrano A."/>
            <person name="Henrissat B."/>
            <person name="Drula E."/>
            <person name="Hughes K.W."/>
            <person name="Mata J.L."/>
            <person name="Ishikawa N.K."/>
            <person name="Vargas-Isla R."/>
            <person name="Ushijima S."/>
            <person name="Smith C.A."/>
            <person name="Ahrendt S."/>
            <person name="Andreopoulos W."/>
            <person name="He G."/>
            <person name="LaButti K."/>
            <person name="Lipzen A."/>
            <person name="Ng V."/>
            <person name="Riley R."/>
            <person name="Sandor L."/>
            <person name="Barry K."/>
            <person name="Martinez A.T."/>
            <person name="Xiao Y."/>
            <person name="Gibbons J.G."/>
            <person name="Terashima K."/>
            <person name="Hibbett D.S."/>
            <person name="Grigoriev I.V."/>
        </authorList>
    </citation>
    <scope>NUCLEOTIDE SEQUENCE</scope>
    <source>
        <strain evidence="2">ET3784</strain>
    </source>
</reference>
<organism evidence="2 3">
    <name type="scientific">Lentinula guzmanii</name>
    <dbReference type="NCBI Taxonomy" id="2804957"/>
    <lineage>
        <taxon>Eukaryota</taxon>
        <taxon>Fungi</taxon>
        <taxon>Dikarya</taxon>
        <taxon>Basidiomycota</taxon>
        <taxon>Agaricomycotina</taxon>
        <taxon>Agaricomycetes</taxon>
        <taxon>Agaricomycetidae</taxon>
        <taxon>Agaricales</taxon>
        <taxon>Marasmiineae</taxon>
        <taxon>Omphalotaceae</taxon>
        <taxon>Lentinula</taxon>
    </lineage>
</organism>
<comment type="caution">
    <text evidence="2">The sequence shown here is derived from an EMBL/GenBank/DDBJ whole genome shotgun (WGS) entry which is preliminary data.</text>
</comment>
<dbReference type="InterPro" id="IPR002156">
    <property type="entry name" value="RNaseH_domain"/>
</dbReference>
<protein>
    <recommendedName>
        <fullName evidence="1">RNase H type-1 domain-containing protein</fullName>
    </recommendedName>
</protein>
<proteinExistence type="predicted"/>